<accession>A0ABN7WHD5</accession>
<sequence length="88" mass="10193">MAIRPRFMETAAIPDDIVMHIATPSKTDLTLGWILRSDKTTEENKWVASQEIEEAKKKEGYIRQDEMWFGPEINFVLTEVIGTYPEAY</sequence>
<dbReference type="Proteomes" id="UP000789901">
    <property type="component" value="Unassembled WGS sequence"/>
</dbReference>
<name>A0ABN7WHD5_GIGMA</name>
<keyword evidence="2" id="KW-1185">Reference proteome</keyword>
<reference evidence="1 2" key="1">
    <citation type="submission" date="2021-06" db="EMBL/GenBank/DDBJ databases">
        <authorList>
            <person name="Kallberg Y."/>
            <person name="Tangrot J."/>
            <person name="Rosling A."/>
        </authorList>
    </citation>
    <scope>NUCLEOTIDE SEQUENCE [LARGE SCALE GENOMIC DNA]</scope>
    <source>
        <strain evidence="1 2">120-4 pot B 10/14</strain>
    </source>
</reference>
<evidence type="ECO:0000313" key="1">
    <source>
        <dbReference type="EMBL" id="CAG8832412.1"/>
    </source>
</evidence>
<protein>
    <submittedName>
        <fullName evidence="1">23174_t:CDS:1</fullName>
    </submittedName>
</protein>
<evidence type="ECO:0000313" key="2">
    <source>
        <dbReference type="Proteomes" id="UP000789901"/>
    </source>
</evidence>
<organism evidence="1 2">
    <name type="scientific">Gigaspora margarita</name>
    <dbReference type="NCBI Taxonomy" id="4874"/>
    <lineage>
        <taxon>Eukaryota</taxon>
        <taxon>Fungi</taxon>
        <taxon>Fungi incertae sedis</taxon>
        <taxon>Mucoromycota</taxon>
        <taxon>Glomeromycotina</taxon>
        <taxon>Glomeromycetes</taxon>
        <taxon>Diversisporales</taxon>
        <taxon>Gigasporaceae</taxon>
        <taxon>Gigaspora</taxon>
    </lineage>
</organism>
<proteinExistence type="predicted"/>
<comment type="caution">
    <text evidence="1">The sequence shown here is derived from an EMBL/GenBank/DDBJ whole genome shotgun (WGS) entry which is preliminary data.</text>
</comment>
<dbReference type="EMBL" id="CAJVQB010045314">
    <property type="protein sequence ID" value="CAG8832412.1"/>
    <property type="molecule type" value="Genomic_DNA"/>
</dbReference>
<feature type="non-terminal residue" evidence="1">
    <location>
        <position position="88"/>
    </location>
</feature>
<gene>
    <name evidence="1" type="ORF">GMARGA_LOCUS31044</name>
</gene>